<name>A0A2V1DZ41_9PLEO</name>
<evidence type="ECO:0000256" key="2">
    <source>
        <dbReference type="SAM" id="SignalP"/>
    </source>
</evidence>
<organism evidence="3 4">
    <name type="scientific">Periconia macrospinosa</name>
    <dbReference type="NCBI Taxonomy" id="97972"/>
    <lineage>
        <taxon>Eukaryota</taxon>
        <taxon>Fungi</taxon>
        <taxon>Dikarya</taxon>
        <taxon>Ascomycota</taxon>
        <taxon>Pezizomycotina</taxon>
        <taxon>Dothideomycetes</taxon>
        <taxon>Pleosporomycetidae</taxon>
        <taxon>Pleosporales</taxon>
        <taxon>Massarineae</taxon>
        <taxon>Periconiaceae</taxon>
        <taxon>Periconia</taxon>
    </lineage>
</organism>
<keyword evidence="4" id="KW-1185">Reference proteome</keyword>
<evidence type="ECO:0000313" key="4">
    <source>
        <dbReference type="Proteomes" id="UP000244855"/>
    </source>
</evidence>
<gene>
    <name evidence="3" type="ORF">DM02DRAFT_652783</name>
</gene>
<proteinExistence type="predicted"/>
<reference evidence="3 4" key="1">
    <citation type="journal article" date="2018" name="Sci. Rep.">
        <title>Comparative genomics provides insights into the lifestyle and reveals functional heterogeneity of dark septate endophytic fungi.</title>
        <authorList>
            <person name="Knapp D.G."/>
            <person name="Nemeth J.B."/>
            <person name="Barry K."/>
            <person name="Hainaut M."/>
            <person name="Henrissat B."/>
            <person name="Johnson J."/>
            <person name="Kuo A."/>
            <person name="Lim J.H.P."/>
            <person name="Lipzen A."/>
            <person name="Nolan M."/>
            <person name="Ohm R.A."/>
            <person name="Tamas L."/>
            <person name="Grigoriev I.V."/>
            <person name="Spatafora J.W."/>
            <person name="Nagy L.G."/>
            <person name="Kovacs G.M."/>
        </authorList>
    </citation>
    <scope>NUCLEOTIDE SEQUENCE [LARGE SCALE GENOMIC DNA]</scope>
    <source>
        <strain evidence="3 4">DSE2036</strain>
    </source>
</reference>
<dbReference type="AlphaFoldDB" id="A0A2V1DZ41"/>
<keyword evidence="2" id="KW-0732">Signal</keyword>
<sequence length="111" mass="12342">MALLAGLVGVVLLLKIFLRCADKSCQCRRTSSTISQLPSSLSNVDPRLLEDDENRDADPSCVPDDEAEHLCNVLFVGAEDDSDAEEGDTVNFFIEDEDEDEAQDRQFLFDK</sequence>
<protein>
    <submittedName>
        <fullName evidence="3">Uncharacterized protein</fullName>
    </submittedName>
</protein>
<feature type="signal peptide" evidence="2">
    <location>
        <begin position="1"/>
        <end position="21"/>
    </location>
</feature>
<dbReference type="EMBL" id="KZ805334">
    <property type="protein sequence ID" value="PVI03162.1"/>
    <property type="molecule type" value="Genomic_DNA"/>
</dbReference>
<evidence type="ECO:0000256" key="1">
    <source>
        <dbReference type="SAM" id="MobiDB-lite"/>
    </source>
</evidence>
<feature type="region of interest" description="Disordered" evidence="1">
    <location>
        <begin position="36"/>
        <end position="62"/>
    </location>
</feature>
<dbReference type="Proteomes" id="UP000244855">
    <property type="component" value="Unassembled WGS sequence"/>
</dbReference>
<accession>A0A2V1DZ41</accession>
<evidence type="ECO:0000313" key="3">
    <source>
        <dbReference type="EMBL" id="PVI03162.1"/>
    </source>
</evidence>
<feature type="chain" id="PRO_5015951736" evidence="2">
    <location>
        <begin position="22"/>
        <end position="111"/>
    </location>
</feature>